<evidence type="ECO:0000256" key="2">
    <source>
        <dbReference type="SAM" id="MobiDB-lite"/>
    </source>
</evidence>
<dbReference type="GO" id="GO:0005763">
    <property type="term" value="C:mitochondrial small ribosomal subunit"/>
    <property type="evidence" value="ECO:0007669"/>
    <property type="project" value="TreeGrafter"/>
</dbReference>
<comment type="subunit">
    <text evidence="1">Component of the mitochondrial small ribosomal subunit.</text>
</comment>
<dbReference type="Proteomes" id="UP000076632">
    <property type="component" value="Unassembled WGS sequence"/>
</dbReference>
<dbReference type="EMBL" id="KV407455">
    <property type="protein sequence ID" value="KZF24855.1"/>
    <property type="molecule type" value="Genomic_DNA"/>
</dbReference>
<dbReference type="GeneID" id="28899823"/>
<dbReference type="PANTHER" id="PTHR28066">
    <property type="entry name" value="37S RIBOSOMAL PROTEIN MRP10, MITOCHONDRIAL"/>
    <property type="match status" value="1"/>
</dbReference>
<dbReference type="FunCoup" id="A0A165IGD2">
    <property type="interactions" value="82"/>
</dbReference>
<gene>
    <name evidence="3" type="ORF">L228DRAFT_265367</name>
</gene>
<comment type="function">
    <text evidence="1">Component of the mitochondrial ribosome (mitoribosome), a dedicated translation machinery responsible for the synthesis of mitochondrial genome-encoded proteins, including at least some of the essential transmembrane subunits of the mitochondrial respiratory chain. The mitoribosomes are attached to the mitochondrial inner membrane and translation products are cotranslationally integrated into the membrane.</text>
</comment>
<protein>
    <recommendedName>
        <fullName evidence="1">Small ribosomal subunit protein mS37</fullName>
    </recommendedName>
</protein>
<dbReference type="AlphaFoldDB" id="A0A165IGD2"/>
<dbReference type="GO" id="GO:0032543">
    <property type="term" value="P:mitochondrial translation"/>
    <property type="evidence" value="ECO:0007669"/>
    <property type="project" value="InterPro"/>
</dbReference>
<keyword evidence="1" id="KW-0496">Mitochondrion</keyword>
<sequence length="95" mass="10836">MPPKTTTKAPMRLPPLPKLRVRHPNKTETNPCMAIMSSMLGCWASSGYNMAGCVGLEQQLRMCMDTKKPKVEKRNTINYHLSRLYPKIIGPHKRK</sequence>
<keyword evidence="1" id="KW-0687">Ribonucleoprotein</keyword>
<reference evidence="3 4" key="1">
    <citation type="journal article" date="2016" name="Fungal Biol.">
        <title>The genome of Xylona heveae provides a window into fungal endophytism.</title>
        <authorList>
            <person name="Gazis R."/>
            <person name="Kuo A."/>
            <person name="Riley R."/>
            <person name="LaButti K."/>
            <person name="Lipzen A."/>
            <person name="Lin J."/>
            <person name="Amirebrahimi M."/>
            <person name="Hesse C.N."/>
            <person name="Spatafora J.W."/>
            <person name="Henrissat B."/>
            <person name="Hainaut M."/>
            <person name="Grigoriev I.V."/>
            <person name="Hibbett D.S."/>
        </authorList>
    </citation>
    <scope>NUCLEOTIDE SEQUENCE [LARGE SCALE GENOMIC DNA]</scope>
    <source>
        <strain evidence="3 4">TC161</strain>
    </source>
</reference>
<accession>A0A165IGD2</accession>
<dbReference type="InParanoid" id="A0A165IGD2"/>
<dbReference type="PIRSF" id="PIRSF037706">
    <property type="entry name" value="MRP10"/>
    <property type="match status" value="1"/>
</dbReference>
<dbReference type="STRING" id="1328760.A0A165IGD2"/>
<feature type="region of interest" description="Disordered" evidence="2">
    <location>
        <begin position="1"/>
        <end position="25"/>
    </location>
</feature>
<keyword evidence="4" id="KW-1185">Reference proteome</keyword>
<dbReference type="RefSeq" id="XP_018190410.1">
    <property type="nucleotide sequence ID" value="XM_018334686.1"/>
</dbReference>
<dbReference type="OMA" id="INYHAAR"/>
<evidence type="ECO:0000313" key="3">
    <source>
        <dbReference type="EMBL" id="KZF24855.1"/>
    </source>
</evidence>
<name>A0A165IGD2_XYLHT</name>
<dbReference type="GO" id="GO:0003735">
    <property type="term" value="F:structural constituent of ribosome"/>
    <property type="evidence" value="ECO:0007669"/>
    <property type="project" value="InterPro"/>
</dbReference>
<dbReference type="OrthoDB" id="2210at2759"/>
<evidence type="ECO:0000313" key="4">
    <source>
        <dbReference type="Proteomes" id="UP000076632"/>
    </source>
</evidence>
<keyword evidence="1 3" id="KW-0689">Ribosomal protein</keyword>
<organism evidence="3 4">
    <name type="scientific">Xylona heveae (strain CBS 132557 / TC161)</name>
    <dbReference type="NCBI Taxonomy" id="1328760"/>
    <lineage>
        <taxon>Eukaryota</taxon>
        <taxon>Fungi</taxon>
        <taxon>Dikarya</taxon>
        <taxon>Ascomycota</taxon>
        <taxon>Pezizomycotina</taxon>
        <taxon>Xylonomycetes</taxon>
        <taxon>Xylonales</taxon>
        <taxon>Xylonaceae</taxon>
        <taxon>Xylona</taxon>
    </lineage>
</organism>
<dbReference type="InterPro" id="IPR017264">
    <property type="entry name" value="Ribosomal_mS37_fun"/>
</dbReference>
<comment type="similarity">
    <text evidence="1">Belongs to the mitochondrion-specific ribosomal protein mS37 family.</text>
</comment>
<evidence type="ECO:0000256" key="1">
    <source>
        <dbReference type="PIRNR" id="PIRNR037706"/>
    </source>
</evidence>
<dbReference type="PANTHER" id="PTHR28066:SF1">
    <property type="entry name" value="SMALL RIBOSOMAL SUBUNIT PROTEIN MS37"/>
    <property type="match status" value="1"/>
</dbReference>
<comment type="subcellular location">
    <subcellularLocation>
        <location evidence="1">Mitochondrion</location>
    </subcellularLocation>
</comment>
<proteinExistence type="inferred from homology"/>